<organism evidence="2 3">
    <name type="scientific">Gordonia rhizosphera NBRC 16068</name>
    <dbReference type="NCBI Taxonomy" id="1108045"/>
    <lineage>
        <taxon>Bacteria</taxon>
        <taxon>Bacillati</taxon>
        <taxon>Actinomycetota</taxon>
        <taxon>Actinomycetes</taxon>
        <taxon>Mycobacteriales</taxon>
        <taxon>Gordoniaceae</taxon>
        <taxon>Gordonia</taxon>
    </lineage>
</organism>
<dbReference type="AlphaFoldDB" id="K6WCP9"/>
<feature type="domain" description="SnoaL-like" evidence="1">
    <location>
        <begin position="13"/>
        <end position="141"/>
    </location>
</feature>
<dbReference type="OrthoDB" id="4571298at2"/>
<sequence>MRSSDDAGRRLDALDQIEAIKRLKHRYWRACDAKDPVTFRASFIKSGARIDYGLLGTFDDADALTEVFCQVALLTVDGSYVIFDMHHGLHPDITLTSGTTATGRWTLQFRQINLLDWTETLMTGDYDDAYVVEEGEWKMSACIFTERWSLRRPLGDGAELHPGTFVT</sequence>
<dbReference type="Gene3D" id="3.10.450.50">
    <property type="match status" value="1"/>
</dbReference>
<dbReference type="Pfam" id="PF13577">
    <property type="entry name" value="SnoaL_4"/>
    <property type="match status" value="1"/>
</dbReference>
<name>K6WCP9_9ACTN</name>
<accession>K6WCP9</accession>
<keyword evidence="3" id="KW-1185">Reference proteome</keyword>
<evidence type="ECO:0000313" key="3">
    <source>
        <dbReference type="Proteomes" id="UP000008363"/>
    </source>
</evidence>
<dbReference type="STRING" id="1108045.GORHZ_135_00590"/>
<proteinExistence type="predicted"/>
<dbReference type="InterPro" id="IPR032710">
    <property type="entry name" value="NTF2-like_dom_sf"/>
</dbReference>
<dbReference type="Proteomes" id="UP000008363">
    <property type="component" value="Unassembled WGS sequence"/>
</dbReference>
<dbReference type="SUPFAM" id="SSF54427">
    <property type="entry name" value="NTF2-like"/>
    <property type="match status" value="1"/>
</dbReference>
<evidence type="ECO:0000313" key="2">
    <source>
        <dbReference type="EMBL" id="GAB91511.1"/>
    </source>
</evidence>
<dbReference type="RefSeq" id="WP_006335039.1">
    <property type="nucleotide sequence ID" value="NZ_BAHC01000135.1"/>
</dbReference>
<protein>
    <recommendedName>
        <fullName evidence="1">SnoaL-like domain-containing protein</fullName>
    </recommendedName>
</protein>
<dbReference type="InterPro" id="IPR037401">
    <property type="entry name" value="SnoaL-like"/>
</dbReference>
<reference evidence="2 3" key="1">
    <citation type="submission" date="2012-08" db="EMBL/GenBank/DDBJ databases">
        <title>Whole genome shotgun sequence of Gordonia rhizosphera NBRC 16068.</title>
        <authorList>
            <person name="Takarada H."/>
            <person name="Isaki S."/>
            <person name="Hosoyama A."/>
            <person name="Tsuchikane K."/>
            <person name="Katsumata H."/>
            <person name="Baba S."/>
            <person name="Ohji S."/>
            <person name="Yamazaki S."/>
            <person name="Fujita N."/>
        </authorList>
    </citation>
    <scope>NUCLEOTIDE SEQUENCE [LARGE SCALE GENOMIC DNA]</scope>
    <source>
        <strain evidence="2 3">NBRC 16068</strain>
    </source>
</reference>
<evidence type="ECO:0000259" key="1">
    <source>
        <dbReference type="Pfam" id="PF13577"/>
    </source>
</evidence>
<dbReference type="EMBL" id="BAHC01000135">
    <property type="protein sequence ID" value="GAB91511.1"/>
    <property type="molecule type" value="Genomic_DNA"/>
</dbReference>
<comment type="caution">
    <text evidence="2">The sequence shown here is derived from an EMBL/GenBank/DDBJ whole genome shotgun (WGS) entry which is preliminary data.</text>
</comment>
<gene>
    <name evidence="2" type="ORF">GORHZ_135_00590</name>
</gene>
<dbReference type="eggNOG" id="ENOG5031IT8">
    <property type="taxonomic scope" value="Bacteria"/>
</dbReference>